<feature type="transmembrane region" description="Helical" evidence="8">
    <location>
        <begin position="273"/>
        <end position="291"/>
    </location>
</feature>
<protein>
    <recommendedName>
        <fullName evidence="11">Glycosyltransferase RgtA/B/C/D-like domain-containing protein</fullName>
    </recommendedName>
</protein>
<evidence type="ECO:0000313" key="9">
    <source>
        <dbReference type="EMBL" id="TMQ59387.1"/>
    </source>
</evidence>
<keyword evidence="2" id="KW-1003">Cell membrane</keyword>
<name>A0A538T6Z6_UNCEI</name>
<dbReference type="GO" id="GO:0005886">
    <property type="term" value="C:plasma membrane"/>
    <property type="evidence" value="ECO:0007669"/>
    <property type="project" value="UniProtKB-SubCell"/>
</dbReference>
<sequence>MIAGAGWFLYSEHRIAGRWGFSLDDSWIYATFARNIATGKGYSFNAGERVAGATGPLYALILALFYRLFHEVVWSAKVFGIACLCGSSVLMYLAARNLTPRSHLRPLWVGLLVGISPSLLWGALSGMEIAPYIFLNCLGIYCYTKERWILAALCWSLGVWLRPDGLLLALMGLFLRPKLTARGMGTTLLVVAPVLAAFFAFNYVVGGRFLPNSVLVKTHFGPGVLPQIWEMLQRWAPLWGLAMRRWDVPEHSIVLLPAMMIGAVLMARRFPALAAFILGLPLGLAIFGASSGSHGRYMMPVIPFGVLLAAEGLNHASGRALGRRWKVGLFAAALFCVAWQVRSVERKGIVHGWNVENINDMQRLLAETIRASASPGDTIAVNDVGAMGYFSGCYIVDLVGLVSPLRSFPENLKQYRPKYLVIFPAWFRQYAAVNPVTRRAAFYDADSAWKYVPVAGARLRTNTICSRDRMLVFARMSPDKEGPENVQMMVH</sequence>
<keyword evidence="6 8" id="KW-1133">Transmembrane helix</keyword>
<reference evidence="9 10" key="1">
    <citation type="journal article" date="2019" name="Nat. Microbiol.">
        <title>Mediterranean grassland soil C-N compound turnover is dependent on rainfall and depth, and is mediated by genomically divergent microorganisms.</title>
        <authorList>
            <person name="Diamond S."/>
            <person name="Andeer P.F."/>
            <person name="Li Z."/>
            <person name="Crits-Christoph A."/>
            <person name="Burstein D."/>
            <person name="Anantharaman K."/>
            <person name="Lane K.R."/>
            <person name="Thomas B.C."/>
            <person name="Pan C."/>
            <person name="Northen T.R."/>
            <person name="Banfield J.F."/>
        </authorList>
    </citation>
    <scope>NUCLEOTIDE SEQUENCE [LARGE SCALE GENOMIC DNA]</scope>
    <source>
        <strain evidence="9">WS_6</strain>
    </source>
</reference>
<dbReference type="InterPro" id="IPR050297">
    <property type="entry name" value="LipidA_mod_glycosyltrf_83"/>
</dbReference>
<feature type="transmembrane region" description="Helical" evidence="8">
    <location>
        <begin position="50"/>
        <end position="68"/>
    </location>
</feature>
<organism evidence="9 10">
    <name type="scientific">Eiseniibacteriota bacterium</name>
    <dbReference type="NCBI Taxonomy" id="2212470"/>
    <lineage>
        <taxon>Bacteria</taxon>
        <taxon>Candidatus Eiseniibacteriota</taxon>
    </lineage>
</organism>
<accession>A0A538T6Z6</accession>
<evidence type="ECO:0000256" key="5">
    <source>
        <dbReference type="ARBA" id="ARBA00022692"/>
    </source>
</evidence>
<keyword evidence="4" id="KW-0808">Transferase</keyword>
<dbReference type="GO" id="GO:0016763">
    <property type="term" value="F:pentosyltransferase activity"/>
    <property type="evidence" value="ECO:0007669"/>
    <property type="project" value="TreeGrafter"/>
</dbReference>
<dbReference type="PANTHER" id="PTHR33908:SF11">
    <property type="entry name" value="MEMBRANE PROTEIN"/>
    <property type="match status" value="1"/>
</dbReference>
<feature type="transmembrane region" description="Helical" evidence="8">
    <location>
        <begin position="187"/>
        <end position="205"/>
    </location>
</feature>
<evidence type="ECO:0000256" key="3">
    <source>
        <dbReference type="ARBA" id="ARBA00022676"/>
    </source>
</evidence>
<dbReference type="Proteomes" id="UP000316852">
    <property type="component" value="Unassembled WGS sequence"/>
</dbReference>
<feature type="transmembrane region" description="Helical" evidence="8">
    <location>
        <begin position="74"/>
        <end position="95"/>
    </location>
</feature>
<dbReference type="PANTHER" id="PTHR33908">
    <property type="entry name" value="MANNOSYLTRANSFERASE YKCB-RELATED"/>
    <property type="match status" value="1"/>
</dbReference>
<dbReference type="EMBL" id="VBOW01000022">
    <property type="protein sequence ID" value="TMQ59387.1"/>
    <property type="molecule type" value="Genomic_DNA"/>
</dbReference>
<gene>
    <name evidence="9" type="ORF">E6K76_04790</name>
</gene>
<comment type="subcellular location">
    <subcellularLocation>
        <location evidence="1">Cell membrane</location>
        <topology evidence="1">Multi-pass membrane protein</topology>
    </subcellularLocation>
</comment>
<dbReference type="AlphaFoldDB" id="A0A538T6Z6"/>
<evidence type="ECO:0000256" key="7">
    <source>
        <dbReference type="ARBA" id="ARBA00023136"/>
    </source>
</evidence>
<evidence type="ECO:0000256" key="6">
    <source>
        <dbReference type="ARBA" id="ARBA00022989"/>
    </source>
</evidence>
<evidence type="ECO:0000256" key="1">
    <source>
        <dbReference type="ARBA" id="ARBA00004651"/>
    </source>
</evidence>
<evidence type="ECO:0000256" key="4">
    <source>
        <dbReference type="ARBA" id="ARBA00022679"/>
    </source>
</evidence>
<comment type="caution">
    <text evidence="9">The sequence shown here is derived from an EMBL/GenBank/DDBJ whole genome shotgun (WGS) entry which is preliminary data.</text>
</comment>
<proteinExistence type="predicted"/>
<keyword evidence="3" id="KW-0328">Glycosyltransferase</keyword>
<keyword evidence="7 8" id="KW-0472">Membrane</keyword>
<dbReference type="GO" id="GO:0009103">
    <property type="term" value="P:lipopolysaccharide biosynthetic process"/>
    <property type="evidence" value="ECO:0007669"/>
    <property type="project" value="UniProtKB-ARBA"/>
</dbReference>
<feature type="transmembrane region" description="Helical" evidence="8">
    <location>
        <begin position="147"/>
        <end position="175"/>
    </location>
</feature>
<evidence type="ECO:0008006" key="11">
    <source>
        <dbReference type="Google" id="ProtNLM"/>
    </source>
</evidence>
<evidence type="ECO:0000256" key="2">
    <source>
        <dbReference type="ARBA" id="ARBA00022475"/>
    </source>
</evidence>
<evidence type="ECO:0000256" key="8">
    <source>
        <dbReference type="SAM" id="Phobius"/>
    </source>
</evidence>
<evidence type="ECO:0000313" key="10">
    <source>
        <dbReference type="Proteomes" id="UP000316852"/>
    </source>
</evidence>
<keyword evidence="5 8" id="KW-0812">Transmembrane</keyword>